<dbReference type="RefSeq" id="WP_183946769.1">
    <property type="nucleotide sequence ID" value="NZ_JACHHX010000001.1"/>
</dbReference>
<feature type="chain" id="PRO_5030853476" description="Acyl-peptide hydrolase" evidence="6">
    <location>
        <begin position="23"/>
        <end position="648"/>
    </location>
</feature>
<keyword evidence="8" id="KW-0031">Aminopeptidase</keyword>
<dbReference type="Proteomes" id="UP000519004">
    <property type="component" value="Unassembled WGS sequence"/>
</dbReference>
<evidence type="ECO:0000313" key="9">
    <source>
        <dbReference type="Proteomes" id="UP000519004"/>
    </source>
</evidence>
<dbReference type="Gene3D" id="2.130.10.120">
    <property type="entry name" value="Prolyl oligopeptidase, N-terminal domain"/>
    <property type="match status" value="1"/>
</dbReference>
<evidence type="ECO:0000259" key="7">
    <source>
        <dbReference type="Pfam" id="PF00326"/>
    </source>
</evidence>
<keyword evidence="1" id="KW-0378">Hydrolase</keyword>
<protein>
    <recommendedName>
        <fullName evidence="4">Acyl-peptide hydrolase</fullName>
    </recommendedName>
    <alternativeName>
        <fullName evidence="3">Acylaminoacyl-peptidase</fullName>
    </alternativeName>
</protein>
<sequence length="648" mass="71224">MTPTARTALALLVAASLAGGLAACSRQDGAPAATASQAEVARPSRQYGIEEFVESIGVSGASFSADESRILFSSNRSGIWNVYSMPVTGGEWTAVTASSTDNNYAVAYFPHDDRVLVTRDQGGNELNHLYVIETDGSERDLTPGEKLKAMFAGFSHDGSRFFVLSNERDPRYFDVYAYDATTYARERIYTNEAGYQPGPISGDGRWIGLSKPDTTVNNDIYLFDRQSGALTHLSPHQGAAQFAIQDFAPDGSHLLYTSNDGSEFFRLRRYDLASGEHADVQVEDWDIVYSHYSHNGRYRIAAINEDGSTSVRLYDAASGERLPLPALPAGEIRGATLARSEARLAFYLNGDRQPNDLYVLEFGGAPKQLTRSLNPAIDPADLVDSQVVRFTSFDGMEIPNILWKPHQATAENKAPALVWVHGGPGGQTTRAHSAVIQYLANHGYVVLGINNRGSSGYGKTFFAADDRKHGREPLWDTIEAKKYLQSLDYVDPERIGIIGGSYGGYMVLSALAFHPEEFDVGVNIFGVSNWIRTLESIPPWWESFRQALYAEIGHPEKDREFLIATSPLFHADNIVKPLIVLQGANDPRVIQAESDDIVAAVRRNEVPVEYVVFDDEGHGFTKKKNQIAGYGAILAFLDTHLKHKPATP</sequence>
<dbReference type="InterPro" id="IPR029058">
    <property type="entry name" value="AB_hydrolase_fold"/>
</dbReference>
<dbReference type="Pfam" id="PF00326">
    <property type="entry name" value="Peptidase_S9"/>
    <property type="match status" value="1"/>
</dbReference>
<keyword evidence="2" id="KW-0007">Acetylation</keyword>
<reference evidence="8 9" key="1">
    <citation type="submission" date="2020-08" db="EMBL/GenBank/DDBJ databases">
        <title>Genomic Encyclopedia of Type Strains, Phase IV (KMG-IV): sequencing the most valuable type-strain genomes for metagenomic binning, comparative biology and taxonomic classification.</title>
        <authorList>
            <person name="Goeker M."/>
        </authorList>
    </citation>
    <scope>NUCLEOTIDE SEQUENCE [LARGE SCALE GENOMIC DNA]</scope>
    <source>
        <strain evidence="8 9">DSM 25897</strain>
    </source>
</reference>
<keyword evidence="9" id="KW-1185">Reference proteome</keyword>
<dbReference type="Gene3D" id="2.120.10.30">
    <property type="entry name" value="TolB, C-terminal domain"/>
    <property type="match status" value="1"/>
</dbReference>
<feature type="signal peptide" evidence="6">
    <location>
        <begin position="1"/>
        <end position="22"/>
    </location>
</feature>
<evidence type="ECO:0000256" key="5">
    <source>
        <dbReference type="ARBA" id="ARBA00045885"/>
    </source>
</evidence>
<name>A0A7W7V6I8_9GAMM</name>
<evidence type="ECO:0000256" key="3">
    <source>
        <dbReference type="ARBA" id="ARBA00032284"/>
    </source>
</evidence>
<dbReference type="PRINTS" id="PR00862">
    <property type="entry name" value="PROLIGOPTASE"/>
</dbReference>
<dbReference type="PROSITE" id="PS00708">
    <property type="entry name" value="PRO_ENDOPEP_SER"/>
    <property type="match status" value="1"/>
</dbReference>
<dbReference type="EMBL" id="JACHHX010000001">
    <property type="protein sequence ID" value="MBB5014172.1"/>
    <property type="molecule type" value="Genomic_DNA"/>
</dbReference>
<keyword evidence="6" id="KW-0732">Signal</keyword>
<dbReference type="PROSITE" id="PS51257">
    <property type="entry name" value="PROKAR_LIPOPROTEIN"/>
    <property type="match status" value="1"/>
</dbReference>
<dbReference type="GO" id="GO:0006508">
    <property type="term" value="P:proteolysis"/>
    <property type="evidence" value="ECO:0007669"/>
    <property type="project" value="InterPro"/>
</dbReference>
<accession>A0A7W7V6I8</accession>
<dbReference type="InterPro" id="IPR002471">
    <property type="entry name" value="Pept_S9_AS"/>
</dbReference>
<evidence type="ECO:0000256" key="4">
    <source>
        <dbReference type="ARBA" id="ARBA00032596"/>
    </source>
</evidence>
<dbReference type="Gene3D" id="3.40.50.1820">
    <property type="entry name" value="alpha/beta hydrolase"/>
    <property type="match status" value="1"/>
</dbReference>
<proteinExistence type="predicted"/>
<feature type="domain" description="Peptidase S9 prolyl oligopeptidase catalytic" evidence="7">
    <location>
        <begin position="433"/>
        <end position="643"/>
    </location>
</feature>
<dbReference type="InterPro" id="IPR011042">
    <property type="entry name" value="6-blade_b-propeller_TolB-like"/>
</dbReference>
<dbReference type="SUPFAM" id="SSF69322">
    <property type="entry name" value="Tricorn protease domain 2"/>
    <property type="match status" value="1"/>
</dbReference>
<evidence type="ECO:0000256" key="1">
    <source>
        <dbReference type="ARBA" id="ARBA00022801"/>
    </source>
</evidence>
<dbReference type="InterPro" id="IPR006311">
    <property type="entry name" value="TAT_signal"/>
</dbReference>
<dbReference type="InterPro" id="IPR001375">
    <property type="entry name" value="Peptidase_S9_cat"/>
</dbReference>
<dbReference type="PANTHER" id="PTHR42776:SF27">
    <property type="entry name" value="DIPEPTIDYL PEPTIDASE FAMILY MEMBER 6"/>
    <property type="match status" value="1"/>
</dbReference>
<gene>
    <name evidence="8" type="ORF">HNQ58_000043</name>
</gene>
<dbReference type="InterPro" id="IPR002470">
    <property type="entry name" value="Peptidase_S9A"/>
</dbReference>
<organism evidence="8 9">
    <name type="scientific">Rehaibacterium terrae</name>
    <dbReference type="NCBI Taxonomy" id="1341696"/>
    <lineage>
        <taxon>Bacteria</taxon>
        <taxon>Pseudomonadati</taxon>
        <taxon>Pseudomonadota</taxon>
        <taxon>Gammaproteobacteria</taxon>
        <taxon>Lysobacterales</taxon>
        <taxon>Lysobacteraceae</taxon>
        <taxon>Rehaibacterium</taxon>
    </lineage>
</organism>
<evidence type="ECO:0000256" key="6">
    <source>
        <dbReference type="SAM" id="SignalP"/>
    </source>
</evidence>
<dbReference type="SUPFAM" id="SSF53474">
    <property type="entry name" value="alpha/beta-Hydrolases"/>
    <property type="match status" value="1"/>
</dbReference>
<dbReference type="PANTHER" id="PTHR42776">
    <property type="entry name" value="SERINE PEPTIDASE S9 FAMILY MEMBER"/>
    <property type="match status" value="1"/>
</dbReference>
<comment type="function">
    <text evidence="5">This enzyme catalyzes the hydrolysis of the N-terminal peptide bond of an N-acetylated peptide to generate an N-acetylated amino acid and a peptide with a free N-terminus. It preferentially cleaves off Ac-Ala, Ac-Met and Ac-Ser. Also, involved in the degradation of oxidized and glycated proteins.</text>
</comment>
<dbReference type="GO" id="GO:0004177">
    <property type="term" value="F:aminopeptidase activity"/>
    <property type="evidence" value="ECO:0007669"/>
    <property type="project" value="UniProtKB-KW"/>
</dbReference>
<dbReference type="PROSITE" id="PS51318">
    <property type="entry name" value="TAT"/>
    <property type="match status" value="1"/>
</dbReference>
<evidence type="ECO:0000313" key="8">
    <source>
        <dbReference type="EMBL" id="MBB5014172.1"/>
    </source>
</evidence>
<keyword evidence="8" id="KW-0645">Protease</keyword>
<dbReference type="AlphaFoldDB" id="A0A7W7V6I8"/>
<dbReference type="GO" id="GO:0004252">
    <property type="term" value="F:serine-type endopeptidase activity"/>
    <property type="evidence" value="ECO:0007669"/>
    <property type="project" value="InterPro"/>
</dbReference>
<comment type="caution">
    <text evidence="8">The sequence shown here is derived from an EMBL/GenBank/DDBJ whole genome shotgun (WGS) entry which is preliminary data.</text>
</comment>
<evidence type="ECO:0000256" key="2">
    <source>
        <dbReference type="ARBA" id="ARBA00022990"/>
    </source>
</evidence>